<feature type="region of interest" description="Disordered" evidence="1">
    <location>
        <begin position="85"/>
        <end position="138"/>
    </location>
</feature>
<feature type="compositionally biased region" description="Basic and acidic residues" evidence="1">
    <location>
        <begin position="249"/>
        <end position="259"/>
    </location>
</feature>
<feature type="region of interest" description="Disordered" evidence="1">
    <location>
        <begin position="197"/>
        <end position="259"/>
    </location>
</feature>
<dbReference type="Proteomes" id="UP001054902">
    <property type="component" value="Unassembled WGS sequence"/>
</dbReference>
<dbReference type="AlphaFoldDB" id="A0AAD3CQQ7"/>
<sequence>MKFRRSKKEALTDEPIEIDGEGGAIEETISPEPIESSKKRFVSFRRGKKEDLTNEPVEIDGEGGTIEETITPEKNSKKKFLSFRQTKQDGAAEEIGEDHIPVDTNNAPTPEKKKKRSKVMDKIKRKTSNLFKPDPTKGITEKVKVGDEIAIISVSPKASYDKENTQKYDDNDLTNYHALLYAPEEEKLKKQKFSFMRRSKSTVPKGLQDNTNNTQQIPRSYSTPIHHEQQELKKQKFSLVRPFSSMKRNNKEQLEPVQE</sequence>
<feature type="compositionally biased region" description="Basic and acidic residues" evidence="1">
    <location>
        <begin position="225"/>
        <end position="234"/>
    </location>
</feature>
<feature type="compositionally biased region" description="Polar residues" evidence="1">
    <location>
        <begin position="208"/>
        <end position="223"/>
    </location>
</feature>
<proteinExistence type="predicted"/>
<evidence type="ECO:0000313" key="2">
    <source>
        <dbReference type="EMBL" id="GFH49401.1"/>
    </source>
</evidence>
<dbReference type="EMBL" id="BLLK01000038">
    <property type="protein sequence ID" value="GFH49401.1"/>
    <property type="molecule type" value="Genomic_DNA"/>
</dbReference>
<comment type="caution">
    <text evidence="2">The sequence shown here is derived from an EMBL/GenBank/DDBJ whole genome shotgun (WGS) entry which is preliminary data.</text>
</comment>
<feature type="compositionally biased region" description="Low complexity" evidence="1">
    <location>
        <begin position="25"/>
        <end position="34"/>
    </location>
</feature>
<evidence type="ECO:0000313" key="3">
    <source>
        <dbReference type="Proteomes" id="UP001054902"/>
    </source>
</evidence>
<protein>
    <submittedName>
        <fullName evidence="2">Uncharacterized protein</fullName>
    </submittedName>
</protein>
<feature type="compositionally biased region" description="Basic residues" evidence="1">
    <location>
        <begin position="112"/>
        <end position="127"/>
    </location>
</feature>
<accession>A0AAD3CQQ7</accession>
<gene>
    <name evidence="2" type="ORF">CTEN210_05877</name>
</gene>
<feature type="region of interest" description="Disordered" evidence="1">
    <location>
        <begin position="1"/>
        <end position="39"/>
    </location>
</feature>
<name>A0AAD3CQQ7_9STRA</name>
<organism evidence="2 3">
    <name type="scientific">Chaetoceros tenuissimus</name>
    <dbReference type="NCBI Taxonomy" id="426638"/>
    <lineage>
        <taxon>Eukaryota</taxon>
        <taxon>Sar</taxon>
        <taxon>Stramenopiles</taxon>
        <taxon>Ochrophyta</taxon>
        <taxon>Bacillariophyta</taxon>
        <taxon>Coscinodiscophyceae</taxon>
        <taxon>Chaetocerotophycidae</taxon>
        <taxon>Chaetocerotales</taxon>
        <taxon>Chaetocerotaceae</taxon>
        <taxon>Chaetoceros</taxon>
    </lineage>
</organism>
<evidence type="ECO:0000256" key="1">
    <source>
        <dbReference type="SAM" id="MobiDB-lite"/>
    </source>
</evidence>
<keyword evidence="3" id="KW-1185">Reference proteome</keyword>
<reference evidence="2 3" key="1">
    <citation type="journal article" date="2021" name="Sci. Rep.">
        <title>The genome of the diatom Chaetoceros tenuissimus carries an ancient integrated fragment of an extant virus.</title>
        <authorList>
            <person name="Hongo Y."/>
            <person name="Kimura K."/>
            <person name="Takaki Y."/>
            <person name="Yoshida Y."/>
            <person name="Baba S."/>
            <person name="Kobayashi G."/>
            <person name="Nagasaki K."/>
            <person name="Hano T."/>
            <person name="Tomaru Y."/>
        </authorList>
    </citation>
    <scope>NUCLEOTIDE SEQUENCE [LARGE SCALE GENOMIC DNA]</scope>
    <source>
        <strain evidence="2 3">NIES-3715</strain>
    </source>
</reference>